<gene>
    <name evidence="11" type="ORF">EVB03_00795</name>
</gene>
<dbReference type="GO" id="GO:0008237">
    <property type="term" value="F:metallopeptidase activity"/>
    <property type="evidence" value="ECO:0007669"/>
    <property type="project" value="UniProtKB-KW"/>
</dbReference>
<dbReference type="SUPFAM" id="SSF101821">
    <property type="entry name" value="Aminopeptidase/glucanase lid domain"/>
    <property type="match status" value="1"/>
</dbReference>
<dbReference type="Gene3D" id="3.40.630.10">
    <property type="entry name" value="Zn peptidases"/>
    <property type="match status" value="1"/>
</dbReference>
<dbReference type="NCBIfam" id="NF002759">
    <property type="entry name" value="PRK02813.1"/>
    <property type="match status" value="1"/>
</dbReference>
<evidence type="ECO:0000256" key="9">
    <source>
        <dbReference type="RuleBase" id="RU004386"/>
    </source>
</evidence>
<dbReference type="GO" id="GO:0006508">
    <property type="term" value="P:proteolysis"/>
    <property type="evidence" value="ECO:0007669"/>
    <property type="project" value="UniProtKB-KW"/>
</dbReference>
<dbReference type="GO" id="GO:0004177">
    <property type="term" value="F:aminopeptidase activity"/>
    <property type="evidence" value="ECO:0007669"/>
    <property type="project" value="UniProtKB-KW"/>
</dbReference>
<dbReference type="PANTHER" id="PTHR28570:SF3">
    <property type="entry name" value="ASPARTYL AMINOPEPTIDASE"/>
    <property type="match status" value="1"/>
</dbReference>
<organism evidence="11 12">
    <name type="scientific">SAR92 clade bacterium</name>
    <dbReference type="NCBI Taxonomy" id="2315479"/>
    <lineage>
        <taxon>Bacteria</taxon>
        <taxon>Pseudomonadati</taxon>
        <taxon>Pseudomonadota</taxon>
        <taxon>Gammaproteobacteria</taxon>
        <taxon>Cellvibrionales</taxon>
        <taxon>Porticoccaceae</taxon>
        <taxon>SAR92 clade</taxon>
    </lineage>
</organism>
<dbReference type="GO" id="GO:0005737">
    <property type="term" value="C:cytoplasm"/>
    <property type="evidence" value="ECO:0007669"/>
    <property type="project" value="UniProtKB-ARBA"/>
</dbReference>
<dbReference type="EC" id="3.4.11.-" evidence="10"/>
<evidence type="ECO:0000256" key="1">
    <source>
        <dbReference type="ARBA" id="ARBA00001947"/>
    </source>
</evidence>
<evidence type="ECO:0000256" key="3">
    <source>
        <dbReference type="ARBA" id="ARBA00022438"/>
    </source>
</evidence>
<dbReference type="SUPFAM" id="SSF53187">
    <property type="entry name" value="Zn-dependent exopeptidases"/>
    <property type="match status" value="1"/>
</dbReference>
<evidence type="ECO:0000256" key="8">
    <source>
        <dbReference type="ARBA" id="ARBA00023049"/>
    </source>
</evidence>
<accession>A0A520MNY6</accession>
<keyword evidence="6 9" id="KW-0378">Hydrolase</keyword>
<dbReference type="Pfam" id="PF02127">
    <property type="entry name" value="Peptidase_M18"/>
    <property type="match status" value="1"/>
</dbReference>
<reference evidence="11 12" key="1">
    <citation type="submission" date="2019-02" db="EMBL/GenBank/DDBJ databases">
        <title>Prokaryotic population dynamics and viral predation in marine succession experiment using metagenomics: the confinement effect.</title>
        <authorList>
            <person name="Haro-Moreno J.M."/>
            <person name="Rodriguez-Valera F."/>
            <person name="Lopez-Perez M."/>
        </authorList>
    </citation>
    <scope>NUCLEOTIDE SEQUENCE [LARGE SCALE GENOMIC DNA]</scope>
    <source>
        <strain evidence="11">MED-G170</strain>
    </source>
</reference>
<evidence type="ECO:0000256" key="2">
    <source>
        <dbReference type="ARBA" id="ARBA00008290"/>
    </source>
</evidence>
<comment type="caution">
    <text evidence="11">The sequence shown here is derived from an EMBL/GenBank/DDBJ whole genome shotgun (WGS) entry which is preliminary data.</text>
</comment>
<dbReference type="FunFam" id="2.30.250.10:FF:000003">
    <property type="entry name" value="Probable M18 family aminopeptidase 2"/>
    <property type="match status" value="1"/>
</dbReference>
<keyword evidence="5 9" id="KW-0479">Metal-binding</keyword>
<dbReference type="InterPro" id="IPR023358">
    <property type="entry name" value="Peptidase_M18_dom2"/>
</dbReference>
<comment type="cofactor">
    <cofactor evidence="1 10">
        <name>Zn(2+)</name>
        <dbReference type="ChEBI" id="CHEBI:29105"/>
    </cofactor>
</comment>
<evidence type="ECO:0000313" key="11">
    <source>
        <dbReference type="EMBL" id="RZO22932.1"/>
    </source>
</evidence>
<dbReference type="CDD" id="cd05658">
    <property type="entry name" value="M18_DAP"/>
    <property type="match status" value="1"/>
</dbReference>
<evidence type="ECO:0000256" key="6">
    <source>
        <dbReference type="ARBA" id="ARBA00022801"/>
    </source>
</evidence>
<keyword evidence="3 9" id="KW-0031">Aminopeptidase</keyword>
<dbReference type="PRINTS" id="PR00932">
    <property type="entry name" value="AMINO1PTASE"/>
</dbReference>
<evidence type="ECO:0000313" key="12">
    <source>
        <dbReference type="Proteomes" id="UP000315889"/>
    </source>
</evidence>
<sequence>MLQDREKFNADLTRFLDASPTPFHAVLEMTKTLLGAGFTELKESDSWSLSVGEKHFVTRNGSSIIAFVVGQEDIVDTGIKMAGAHTDSPCLMVKPQPEVNKQGYFQLGVEVYGGALLNPWFDRDLSIAGRLVFRDKKQNLKQKLVDFERAVATIPSLAIHLDREANKDRSINAQTDIIPVLMQCAGSTSFRNLLAEHFLGKGDKVIDYELCLYDTQSAGIVGLNDEFITSARLDNLLSCFVATQSIVNANSEQTSLIVCNDHEEVGSVSAIGADGPFLESIVARLCGVNTSSEIISRVITKSLMISCDNAHATHPNFANKHDGGHLPALNGGPVVKVNVKQRYATNSITSSLFKQLCSDIDVPVQHFVSRNDLGCGSTIGPITSGRLGVPTLDVGIPQLAMHSCREMTGVEDPIRLSNVLIEFFNRPLNPSIEVE</sequence>
<evidence type="ECO:0000256" key="4">
    <source>
        <dbReference type="ARBA" id="ARBA00022670"/>
    </source>
</evidence>
<dbReference type="GO" id="GO:0008270">
    <property type="term" value="F:zinc ion binding"/>
    <property type="evidence" value="ECO:0007669"/>
    <property type="project" value="InterPro"/>
</dbReference>
<comment type="similarity">
    <text evidence="2 9">Belongs to the peptidase M18 family.</text>
</comment>
<keyword evidence="8 9" id="KW-0482">Metalloprotease</keyword>
<name>A0A520MNY6_9GAMM</name>
<evidence type="ECO:0000256" key="7">
    <source>
        <dbReference type="ARBA" id="ARBA00022833"/>
    </source>
</evidence>
<evidence type="ECO:0000256" key="5">
    <source>
        <dbReference type="ARBA" id="ARBA00022723"/>
    </source>
</evidence>
<dbReference type="AlphaFoldDB" id="A0A520MNY6"/>
<keyword evidence="4 9" id="KW-0645">Protease</keyword>
<dbReference type="EMBL" id="SHBP01000001">
    <property type="protein sequence ID" value="RZO22932.1"/>
    <property type="molecule type" value="Genomic_DNA"/>
</dbReference>
<proteinExistence type="inferred from homology"/>
<dbReference type="PANTHER" id="PTHR28570">
    <property type="entry name" value="ASPARTYL AMINOPEPTIDASE"/>
    <property type="match status" value="1"/>
</dbReference>
<dbReference type="InterPro" id="IPR001948">
    <property type="entry name" value="Peptidase_M18"/>
</dbReference>
<dbReference type="Gene3D" id="2.30.250.10">
    <property type="entry name" value="Aminopeptidase i, Domain 2"/>
    <property type="match status" value="1"/>
</dbReference>
<evidence type="ECO:0000256" key="10">
    <source>
        <dbReference type="RuleBase" id="RU004387"/>
    </source>
</evidence>
<protein>
    <recommendedName>
        <fullName evidence="10">M18 family aminopeptidase</fullName>
        <ecNumber evidence="10">3.4.11.-</ecNumber>
    </recommendedName>
</protein>
<keyword evidence="7 9" id="KW-0862">Zinc</keyword>
<dbReference type="Proteomes" id="UP000315889">
    <property type="component" value="Unassembled WGS sequence"/>
</dbReference>